<feature type="region of interest" description="Disordered" evidence="4">
    <location>
        <begin position="338"/>
        <end position="366"/>
    </location>
</feature>
<evidence type="ECO:0000313" key="8">
    <source>
        <dbReference type="Proteomes" id="UP000515465"/>
    </source>
</evidence>
<dbReference type="SMART" id="SM00342">
    <property type="entry name" value="HTH_ARAC"/>
    <property type="match status" value="1"/>
</dbReference>
<dbReference type="RefSeq" id="WP_183463994.1">
    <property type="nucleotide sequence ID" value="NZ_CP050296.1"/>
</dbReference>
<keyword evidence="1" id="KW-0805">Transcription regulation</keyword>
<feature type="transmembrane region" description="Helical" evidence="5">
    <location>
        <begin position="59"/>
        <end position="79"/>
    </location>
</feature>
<dbReference type="Proteomes" id="UP000515465">
    <property type="component" value="Chromosome"/>
</dbReference>
<dbReference type="GO" id="GO:0003700">
    <property type="term" value="F:DNA-binding transcription factor activity"/>
    <property type="evidence" value="ECO:0007669"/>
    <property type="project" value="InterPro"/>
</dbReference>
<dbReference type="SUPFAM" id="SSF46689">
    <property type="entry name" value="Homeodomain-like"/>
    <property type="match status" value="1"/>
</dbReference>
<feature type="compositionally biased region" description="Polar residues" evidence="4">
    <location>
        <begin position="347"/>
        <end position="358"/>
    </location>
</feature>
<dbReference type="PANTHER" id="PTHR43280">
    <property type="entry name" value="ARAC-FAMILY TRANSCRIPTIONAL REGULATOR"/>
    <property type="match status" value="1"/>
</dbReference>
<evidence type="ECO:0000256" key="1">
    <source>
        <dbReference type="ARBA" id="ARBA00023015"/>
    </source>
</evidence>
<dbReference type="AlphaFoldDB" id="A0A7G6SRV2"/>
<organism evidence="7 8">
    <name type="scientific">Mesorhizobium huakuii</name>
    <dbReference type="NCBI Taxonomy" id="28104"/>
    <lineage>
        <taxon>Bacteria</taxon>
        <taxon>Pseudomonadati</taxon>
        <taxon>Pseudomonadota</taxon>
        <taxon>Alphaproteobacteria</taxon>
        <taxon>Hyphomicrobiales</taxon>
        <taxon>Phyllobacteriaceae</taxon>
        <taxon>Mesorhizobium</taxon>
    </lineage>
</organism>
<feature type="transmembrane region" description="Helical" evidence="5">
    <location>
        <begin position="91"/>
        <end position="111"/>
    </location>
</feature>
<name>A0A7G6SRV2_9HYPH</name>
<sequence>MIFIPLPFVVSLLLVILLIQMIRRNEADLRENIAFMLLMAVYALQSVLIGIRWGYDARVVMPFLSVMATLIAPLAWIAFSSLTKERSEHRLARLWPHLLPAWLVALLLIFWREPVGPVIILVFLSYGLALLWLALAGPDILVESRLDGVLRSYRSLWVTALAILVSPITDIIISFDLQWTGGAHSGAVIAGGNVLALLLLGGAAAVASEAAASDEDEEDRPQVETPQATSEDSAIAAAVDALMRSKELYKDVDLNLGRIARRLGLPARQVSSAINRIHGSSVSQYVNNQRIDEARRLLAATDEPITRIMFDAGFLSKSNFNREFLRITGLSPKAWRLEHQPPGGAMSATSLPATSLPATSLPAGGK</sequence>
<accession>A0A7G6SRV2</accession>
<evidence type="ECO:0000256" key="4">
    <source>
        <dbReference type="SAM" id="MobiDB-lite"/>
    </source>
</evidence>
<reference evidence="8" key="1">
    <citation type="journal article" date="2020" name="Mol. Plant Microbe">
        <title>Rhizobial microsymbionts of the narrowly endemic Oxytropis species growing in Kamchatka are characterized by significant genetic diversity and possess a set of genes that are associated with T3SS and T6SS secretion systems and can affect the development of symbiosis.</title>
        <authorList>
            <person name="Safronova V."/>
            <person name="Guro P."/>
            <person name="Sazanova A."/>
            <person name="Kuznetsova I."/>
            <person name="Belimov A."/>
            <person name="Yakubov V."/>
            <person name="Chirak E."/>
            <person name="Afonin A."/>
            <person name="Gogolev Y."/>
            <person name="Andronov E."/>
            <person name="Tikhonovich I."/>
        </authorList>
    </citation>
    <scope>NUCLEOTIDE SEQUENCE [LARGE SCALE GENOMIC DNA]</scope>
    <source>
        <strain evidence="8">583</strain>
    </source>
</reference>
<feature type="transmembrane region" description="Helical" evidence="5">
    <location>
        <begin position="187"/>
        <end position="207"/>
    </location>
</feature>
<proteinExistence type="predicted"/>
<dbReference type="InterPro" id="IPR009057">
    <property type="entry name" value="Homeodomain-like_sf"/>
</dbReference>
<protein>
    <submittedName>
        <fullName evidence="7">Helix-turn-helix transcriptional regulator</fullName>
    </submittedName>
</protein>
<evidence type="ECO:0000256" key="3">
    <source>
        <dbReference type="ARBA" id="ARBA00023163"/>
    </source>
</evidence>
<dbReference type="EMBL" id="CP050296">
    <property type="protein sequence ID" value="QND57234.1"/>
    <property type="molecule type" value="Genomic_DNA"/>
</dbReference>
<feature type="transmembrane region" description="Helical" evidence="5">
    <location>
        <begin position="156"/>
        <end position="175"/>
    </location>
</feature>
<keyword evidence="5" id="KW-0472">Membrane</keyword>
<dbReference type="InterPro" id="IPR018060">
    <property type="entry name" value="HTH_AraC"/>
</dbReference>
<feature type="transmembrane region" description="Helical" evidence="5">
    <location>
        <begin position="117"/>
        <end position="135"/>
    </location>
</feature>
<keyword evidence="5" id="KW-1133">Transmembrane helix</keyword>
<feature type="region of interest" description="Disordered" evidence="4">
    <location>
        <begin position="211"/>
        <end position="232"/>
    </location>
</feature>
<keyword evidence="2" id="KW-0238">DNA-binding</keyword>
<gene>
    <name evidence="7" type="ORF">HB778_11875</name>
</gene>
<feature type="transmembrane region" description="Helical" evidence="5">
    <location>
        <begin position="34"/>
        <end position="53"/>
    </location>
</feature>
<feature type="transmembrane region" description="Helical" evidence="5">
    <location>
        <begin position="6"/>
        <end position="22"/>
    </location>
</feature>
<keyword evidence="5" id="KW-0812">Transmembrane</keyword>
<evidence type="ECO:0000256" key="5">
    <source>
        <dbReference type="SAM" id="Phobius"/>
    </source>
</evidence>
<evidence type="ECO:0000259" key="6">
    <source>
        <dbReference type="PROSITE" id="PS01124"/>
    </source>
</evidence>
<dbReference type="Gene3D" id="1.10.10.60">
    <property type="entry name" value="Homeodomain-like"/>
    <property type="match status" value="1"/>
</dbReference>
<dbReference type="PROSITE" id="PS01124">
    <property type="entry name" value="HTH_ARAC_FAMILY_2"/>
    <property type="match status" value="1"/>
</dbReference>
<dbReference type="Pfam" id="PF12833">
    <property type="entry name" value="HTH_18"/>
    <property type="match status" value="1"/>
</dbReference>
<dbReference type="GO" id="GO:0043565">
    <property type="term" value="F:sequence-specific DNA binding"/>
    <property type="evidence" value="ECO:0007669"/>
    <property type="project" value="InterPro"/>
</dbReference>
<evidence type="ECO:0000313" key="7">
    <source>
        <dbReference type="EMBL" id="QND57234.1"/>
    </source>
</evidence>
<feature type="domain" description="HTH araC/xylS-type" evidence="6">
    <location>
        <begin position="233"/>
        <end position="338"/>
    </location>
</feature>
<dbReference type="PANTHER" id="PTHR43280:SF29">
    <property type="entry name" value="ARAC-FAMILY TRANSCRIPTIONAL REGULATOR"/>
    <property type="match status" value="1"/>
</dbReference>
<keyword evidence="3" id="KW-0804">Transcription</keyword>
<evidence type="ECO:0000256" key="2">
    <source>
        <dbReference type="ARBA" id="ARBA00023125"/>
    </source>
</evidence>